<gene>
    <name evidence="3" type="ORF">L7E55_07090</name>
</gene>
<protein>
    <submittedName>
        <fullName evidence="3">Potassium channel family protein</fullName>
    </submittedName>
</protein>
<evidence type="ECO:0000313" key="3">
    <source>
        <dbReference type="EMBL" id="MDF9408126.1"/>
    </source>
</evidence>
<evidence type="ECO:0000259" key="2">
    <source>
        <dbReference type="Pfam" id="PF07885"/>
    </source>
</evidence>
<keyword evidence="3" id="KW-0407">Ion channel</keyword>
<reference evidence="3" key="1">
    <citation type="submission" date="2022-02" db="EMBL/GenBank/DDBJ databases">
        <authorList>
            <person name="Leng L."/>
        </authorList>
    </citation>
    <scope>NUCLEOTIDE SEQUENCE</scope>
    <source>
        <strain evidence="3">JI</strain>
    </source>
</reference>
<dbReference type="InterPro" id="IPR013099">
    <property type="entry name" value="K_chnl_dom"/>
</dbReference>
<dbReference type="Proteomes" id="UP001154312">
    <property type="component" value="Unassembled WGS sequence"/>
</dbReference>
<accession>A0A9X4JVD6</accession>
<keyword evidence="3" id="KW-0406">Ion transport</keyword>
<feature type="transmembrane region" description="Helical" evidence="1">
    <location>
        <begin position="214"/>
        <end position="234"/>
    </location>
</feature>
<dbReference type="Pfam" id="PF07885">
    <property type="entry name" value="Ion_trans_2"/>
    <property type="match status" value="1"/>
</dbReference>
<dbReference type="PROSITE" id="PS51257">
    <property type="entry name" value="PROKAR_LIPOPROTEIN"/>
    <property type="match status" value="1"/>
</dbReference>
<dbReference type="GO" id="GO:0034220">
    <property type="term" value="P:monoatomic ion transmembrane transport"/>
    <property type="evidence" value="ECO:0007669"/>
    <property type="project" value="UniProtKB-KW"/>
</dbReference>
<evidence type="ECO:0000313" key="4">
    <source>
        <dbReference type="Proteomes" id="UP001154312"/>
    </source>
</evidence>
<keyword evidence="3" id="KW-0813">Transport</keyword>
<dbReference type="RefSeq" id="WP_277443460.1">
    <property type="nucleotide sequence ID" value="NZ_JAKOAV010000010.1"/>
</dbReference>
<organism evidence="3 4">
    <name type="scientific">Pelotomaculum isophthalicicum JI</name>
    <dbReference type="NCBI Taxonomy" id="947010"/>
    <lineage>
        <taxon>Bacteria</taxon>
        <taxon>Bacillati</taxon>
        <taxon>Bacillota</taxon>
        <taxon>Clostridia</taxon>
        <taxon>Eubacteriales</taxon>
        <taxon>Desulfotomaculaceae</taxon>
        <taxon>Pelotomaculum</taxon>
    </lineage>
</organism>
<keyword evidence="1" id="KW-0812">Transmembrane</keyword>
<name>A0A9X4JVD6_9FIRM</name>
<dbReference type="Gene3D" id="1.10.287.70">
    <property type="match status" value="1"/>
</dbReference>
<evidence type="ECO:0000256" key="1">
    <source>
        <dbReference type="SAM" id="Phobius"/>
    </source>
</evidence>
<proteinExistence type="predicted"/>
<feature type="transmembrane region" description="Helical" evidence="1">
    <location>
        <begin position="283"/>
        <end position="303"/>
    </location>
</feature>
<keyword evidence="4" id="KW-1185">Reference proteome</keyword>
<dbReference type="SUPFAM" id="SSF81324">
    <property type="entry name" value="Voltage-gated potassium channels"/>
    <property type="match status" value="1"/>
</dbReference>
<sequence length="308" mass="35775">MEKYPFGMLISVTFGCGKFNMNNMNLIDGHILFKLAEFKGKLLNFFESTINELIFEDCLFTGHVDMSLKKCKTLIVENCIIEKSFDLISSSRRIVNIECLTVLNTKNLGRIDIDWTTNNVKKMIYAQGKTTNYQDKANQFRMLKENFRNIGHYKNEDFAYVEFKRCESMSELRGEDLLHQKNKQFIQIRRCIAFPFRWFILDFVGNYATNPLRIIGFKLITIFIFAGLYTMPFVKLNGDKAFFQSTNNPLLNKFAKALYHSIETILTIGYGDVNPDNICTTLLSGFEGFLGLFLMSYFTVAFVRKILR</sequence>
<feature type="domain" description="Potassium channel" evidence="2">
    <location>
        <begin position="232"/>
        <end position="306"/>
    </location>
</feature>
<keyword evidence="1" id="KW-0472">Membrane</keyword>
<keyword evidence="1" id="KW-1133">Transmembrane helix</keyword>
<comment type="caution">
    <text evidence="3">The sequence shown here is derived from an EMBL/GenBank/DDBJ whole genome shotgun (WGS) entry which is preliminary data.</text>
</comment>
<dbReference type="EMBL" id="JAKOAV010000010">
    <property type="protein sequence ID" value="MDF9408126.1"/>
    <property type="molecule type" value="Genomic_DNA"/>
</dbReference>
<dbReference type="AlphaFoldDB" id="A0A9X4JVD6"/>